<keyword evidence="10" id="KW-1185">Reference proteome</keyword>
<dbReference type="RefSeq" id="WP_014020870.1">
    <property type="nucleotide sequence ID" value="NC_015914.1"/>
</dbReference>
<dbReference type="OrthoDB" id="9792152at2"/>
<keyword evidence="4" id="KW-0720">Serine protease</keyword>
<evidence type="ECO:0000313" key="9">
    <source>
        <dbReference type="EMBL" id="AEL26579.1"/>
    </source>
</evidence>
<sequence length="1148" mass="125394">MRKSIVLVIFLLLTWESYGQNPAFSNEGMQKVRSDVFQKLQESVGKHSLTNEEKRRISTTMGIPLRINLANNQSATFQYLDESSHPVYFTTFNLKAAKATETDALQEGGSLNLGLTGRDMIVGIYDQTRPKSNHNEFGNRVSQLDGSTEEISNHATHVTGTILAAGNNANAKGMATEATGWAFNWDADISKMTQNSYDPELNPGGHLVSNHSYGNLIGWYRDSNQNWSWAGNEGVSSQEDYRFGYYSSKSRQIDELTFAKPYYTIVWAAGNDRSDVGDGSKPSDGPEDTIGPEGVAKNNITVGAVSLLQDYNTPSDVFMSSFSSWGPVDDGRIKPDFVGMGVNVFSSAISNDGNGDSYATLSGTSMASPNVTGTLMLLQELYHQRNSGRYMRSATLKALAIHTTKEAGIDPGPDYMFGWGLLDAKAAADIIINEDGSSKVIRELQLEDNGDYQIEFISNGVDPIKVTIAWTDPAGSPAPVQLNPGNLMLVNDLDMRIVDESGTVYYPWSLNPAQGSGAVATRNGDNYRDNVEQIVIDNPSPQKYTLQVNHKGSLVNGQQDFSMIFSAGVTDGQSSTLYWIGENDDWEDPENWSLTSNGPSAGRIPDEGTRVVIDQPNIGERIQLSTEAKVFSFNVFGDERFILDLNQQNLIVVNGFRSGNQNMEINNGNILLDGVDEKESIVDFGQVTFTEVDLQFNSGRWQVLALPELGTLSINSAEVEFLVDSIFVENLSLLEGADISGSLNTIEFSNQLMVEENAMVTQPLDFLFSGTNGIYEDLQKLQDINLTNNGTNLVILASGDIENLVLSGHTEIESLTTVVNSLVLEPDALLTLQDGSTLSIVEKISHAPNPGGNALINAKGKASLIHDVYTKYCFEGLNVENVDLLGEAVINLDPQSSVVNADNWSNISCEDVIFVNFDVRFNCAGGITEFINLSEGNISTLNWSFAGLGTSNLENPTFVFNFSRTYQVTLEAAGPSGVKAFQRSISVSSNTLDRPIIVVNGSQLSSQLPASSYQWYRNGVPITGATSRSYIAIDEGTYQVAVIDNQCNRISDVVVISGAGDLNPNTKAGYSIGPNPVSDRLSLFINNDFIGELKISLFDVTGKRKLEETFVKQEQAIEYLMDFNLPSGLYLLQIQAGRELLSFKVLRE</sequence>
<dbReference type="InterPro" id="IPR036852">
    <property type="entry name" value="Peptidase_S8/S53_dom_sf"/>
</dbReference>
<dbReference type="SUPFAM" id="SSF52743">
    <property type="entry name" value="Subtilisin-like"/>
    <property type="match status" value="1"/>
</dbReference>
<dbReference type="STRING" id="880070.Cycma_2841"/>
<evidence type="ECO:0000256" key="2">
    <source>
        <dbReference type="ARBA" id="ARBA00022670"/>
    </source>
</evidence>
<dbReference type="Gene3D" id="3.40.50.200">
    <property type="entry name" value="Peptidase S8/S53 domain"/>
    <property type="match status" value="1"/>
</dbReference>
<dbReference type="Proteomes" id="UP000001635">
    <property type="component" value="Chromosome"/>
</dbReference>
<dbReference type="InterPro" id="IPR023828">
    <property type="entry name" value="Peptidase_S8_Ser-AS"/>
</dbReference>
<dbReference type="GO" id="GO:0006508">
    <property type="term" value="P:proteolysis"/>
    <property type="evidence" value="ECO:0007669"/>
    <property type="project" value="UniProtKB-KW"/>
</dbReference>
<dbReference type="Pfam" id="PF00082">
    <property type="entry name" value="Peptidase_S8"/>
    <property type="match status" value="1"/>
</dbReference>
<dbReference type="EMBL" id="CP002955">
    <property type="protein sequence ID" value="AEL26579.1"/>
    <property type="molecule type" value="Genomic_DNA"/>
</dbReference>
<keyword evidence="2" id="KW-0645">Protease</keyword>
<name>G0J1E0_CYCMS</name>
<comment type="caution">
    <text evidence="5">Lacks conserved residue(s) required for the propagation of feature annotation.</text>
</comment>
<dbReference type="HOGENOM" id="CLU_266093_0_0_10"/>
<dbReference type="Gene3D" id="2.60.120.380">
    <property type="match status" value="1"/>
</dbReference>
<feature type="domain" description="Peptidase S8/S53" evidence="7">
    <location>
        <begin position="135"/>
        <end position="420"/>
    </location>
</feature>
<accession>G0J1E0</accession>
<evidence type="ECO:0000256" key="1">
    <source>
        <dbReference type="ARBA" id="ARBA00011073"/>
    </source>
</evidence>
<dbReference type="InterPro" id="IPR015500">
    <property type="entry name" value="Peptidase_S8_subtilisin-rel"/>
</dbReference>
<dbReference type="InterPro" id="IPR008979">
    <property type="entry name" value="Galactose-bd-like_sf"/>
</dbReference>
<gene>
    <name evidence="9" type="ordered locus">Cycma_2841</name>
</gene>
<dbReference type="InterPro" id="IPR013783">
    <property type="entry name" value="Ig-like_fold"/>
</dbReference>
<dbReference type="eggNOG" id="COG3291">
    <property type="taxonomic scope" value="Bacteria"/>
</dbReference>
<dbReference type="InterPro" id="IPR035986">
    <property type="entry name" value="PKD_dom_sf"/>
</dbReference>
<evidence type="ECO:0000256" key="6">
    <source>
        <dbReference type="SAM" id="MobiDB-lite"/>
    </source>
</evidence>
<dbReference type="PROSITE" id="PS00138">
    <property type="entry name" value="SUBTILASE_SER"/>
    <property type="match status" value="1"/>
</dbReference>
<evidence type="ECO:0000259" key="8">
    <source>
        <dbReference type="Pfam" id="PF18962"/>
    </source>
</evidence>
<dbReference type="NCBIfam" id="TIGR04183">
    <property type="entry name" value="Por_Secre_tail"/>
    <property type="match status" value="1"/>
</dbReference>
<dbReference type="SUPFAM" id="SSF49299">
    <property type="entry name" value="PKD domain"/>
    <property type="match status" value="1"/>
</dbReference>
<dbReference type="KEGG" id="cmr:Cycma_2841"/>
<dbReference type="InterPro" id="IPR051048">
    <property type="entry name" value="Peptidase_S8/S53_subtilisin"/>
</dbReference>
<dbReference type="InterPro" id="IPR034058">
    <property type="entry name" value="TagA/B/C/D_pept_dom"/>
</dbReference>
<feature type="domain" description="Secretion system C-terminal sorting" evidence="8">
    <location>
        <begin position="1074"/>
        <end position="1139"/>
    </location>
</feature>
<feature type="region of interest" description="Disordered" evidence="6">
    <location>
        <begin position="274"/>
        <end position="295"/>
    </location>
</feature>
<evidence type="ECO:0000256" key="5">
    <source>
        <dbReference type="PROSITE-ProRule" id="PRU01240"/>
    </source>
</evidence>
<dbReference type="GO" id="GO:0004252">
    <property type="term" value="F:serine-type endopeptidase activity"/>
    <property type="evidence" value="ECO:0007669"/>
    <property type="project" value="InterPro"/>
</dbReference>
<dbReference type="eggNOG" id="COG1404">
    <property type="taxonomic scope" value="Bacteria"/>
</dbReference>
<evidence type="ECO:0000256" key="4">
    <source>
        <dbReference type="ARBA" id="ARBA00022825"/>
    </source>
</evidence>
<dbReference type="AlphaFoldDB" id="G0J1E0"/>
<dbReference type="Gene3D" id="2.60.40.10">
    <property type="entry name" value="Immunoglobulins"/>
    <property type="match status" value="2"/>
</dbReference>
<dbReference type="InterPro" id="IPR000209">
    <property type="entry name" value="Peptidase_S8/S53_dom"/>
</dbReference>
<reference evidence="10" key="1">
    <citation type="submission" date="2011-07" db="EMBL/GenBank/DDBJ databases">
        <title>The complete genome of Cyclobacterium marinum DSM 745.</title>
        <authorList>
            <person name="Lucas S."/>
            <person name="Han J."/>
            <person name="Lapidus A."/>
            <person name="Bruce D."/>
            <person name="Goodwin L."/>
            <person name="Pitluck S."/>
            <person name="Peters L."/>
            <person name="Kyrpides N."/>
            <person name="Mavromatis K."/>
            <person name="Ivanova N."/>
            <person name="Ovchinnikova G."/>
            <person name="Chertkov O."/>
            <person name="Detter J.C."/>
            <person name="Tapia R."/>
            <person name="Han C."/>
            <person name="Land M."/>
            <person name="Hauser L."/>
            <person name="Markowitz V."/>
            <person name="Cheng J.-F."/>
            <person name="Hugenholtz P."/>
            <person name="Woyke T."/>
            <person name="Wu D."/>
            <person name="Tindall B."/>
            <person name="Schuetze A."/>
            <person name="Brambilla E."/>
            <person name="Klenk H.-P."/>
            <person name="Eisen J.A."/>
        </authorList>
    </citation>
    <scope>NUCLEOTIDE SEQUENCE [LARGE SCALE GENOMIC DNA]</scope>
    <source>
        <strain evidence="10">ATCC 25205 / DSM 745 / LMG 13164 / NCIMB 1802</strain>
    </source>
</reference>
<organism evidence="9 10">
    <name type="scientific">Cyclobacterium marinum (strain ATCC 25205 / DSM 745 / LMG 13164 / NCIMB 1802)</name>
    <name type="common">Flectobacillus marinus</name>
    <dbReference type="NCBI Taxonomy" id="880070"/>
    <lineage>
        <taxon>Bacteria</taxon>
        <taxon>Pseudomonadati</taxon>
        <taxon>Bacteroidota</taxon>
        <taxon>Cytophagia</taxon>
        <taxon>Cytophagales</taxon>
        <taxon>Cyclobacteriaceae</taxon>
        <taxon>Cyclobacterium</taxon>
    </lineage>
</organism>
<dbReference type="CDD" id="cd04842">
    <property type="entry name" value="Peptidases_S8_Kp43_protease"/>
    <property type="match status" value="1"/>
</dbReference>
<dbReference type="PRINTS" id="PR00723">
    <property type="entry name" value="SUBTILISIN"/>
</dbReference>
<dbReference type="PANTHER" id="PTHR43399">
    <property type="entry name" value="SUBTILISIN-RELATED"/>
    <property type="match status" value="1"/>
</dbReference>
<dbReference type="PROSITE" id="PS51892">
    <property type="entry name" value="SUBTILASE"/>
    <property type="match status" value="1"/>
</dbReference>
<dbReference type="Pfam" id="PF18962">
    <property type="entry name" value="Por_Secre_tail"/>
    <property type="match status" value="1"/>
</dbReference>
<protein>
    <submittedName>
        <fullName evidence="9">Peptidase S8 and S53 subtilisin kexin sedolisin</fullName>
    </submittedName>
</protein>
<keyword evidence="3" id="KW-0378">Hydrolase</keyword>
<dbReference type="PANTHER" id="PTHR43399:SF4">
    <property type="entry name" value="CELL WALL-ASSOCIATED PROTEASE"/>
    <property type="match status" value="1"/>
</dbReference>
<evidence type="ECO:0000313" key="10">
    <source>
        <dbReference type="Proteomes" id="UP000001635"/>
    </source>
</evidence>
<dbReference type="InterPro" id="IPR026444">
    <property type="entry name" value="Secre_tail"/>
</dbReference>
<evidence type="ECO:0000259" key="7">
    <source>
        <dbReference type="Pfam" id="PF00082"/>
    </source>
</evidence>
<evidence type="ECO:0000256" key="3">
    <source>
        <dbReference type="ARBA" id="ARBA00022801"/>
    </source>
</evidence>
<proteinExistence type="inferred from homology"/>
<dbReference type="SUPFAM" id="SSF49785">
    <property type="entry name" value="Galactose-binding domain-like"/>
    <property type="match status" value="1"/>
</dbReference>
<comment type="similarity">
    <text evidence="1 5">Belongs to the peptidase S8 family.</text>
</comment>